<dbReference type="EMBL" id="JAODUP010000019">
    <property type="protein sequence ID" value="KAK2168232.1"/>
    <property type="molecule type" value="Genomic_DNA"/>
</dbReference>
<evidence type="ECO:0000313" key="5">
    <source>
        <dbReference type="Proteomes" id="UP001208570"/>
    </source>
</evidence>
<dbReference type="GO" id="GO:0008270">
    <property type="term" value="F:zinc ion binding"/>
    <property type="evidence" value="ECO:0007669"/>
    <property type="project" value="UniProtKB-KW"/>
</dbReference>
<feature type="domain" description="C2H2-type" evidence="3">
    <location>
        <begin position="323"/>
        <end position="351"/>
    </location>
</feature>
<feature type="compositionally biased region" description="Polar residues" evidence="2">
    <location>
        <begin position="254"/>
        <end position="276"/>
    </location>
</feature>
<keyword evidence="1" id="KW-0479">Metal-binding</keyword>
<dbReference type="SUPFAM" id="SSF57667">
    <property type="entry name" value="beta-beta-alpha zinc fingers"/>
    <property type="match status" value="1"/>
</dbReference>
<gene>
    <name evidence="4" type="ORF">LSH36_19g07076</name>
</gene>
<sequence length="382" mass="42550">MRFAFRRNSKDSIMAKAYQERLIALIKDTVTLLCKNGLEYNQEFCVEGLLGVTLDKDEVFLIPIKELVNDKGVGTTDMNDDPLDTSQTDGDVSAATMSPKRERKKKRRHAESTVVQDESGGNFDGSTGDWENNTKNRTADHENDSYDREDQPTSKRRPREEIKTELSKVKAEDIVVIKEEVDDEEFVSAFQDSSMDSSNLNRTEQGDSSMAYYSQPGTSQGGSMGFSMDQLAEQSALSASVAGLPPGSEGDPSTWLQQSPSNMQNPQGDWQGQKHQTPFSTSVTCCTSDLGVSSSEAKVSSVNIIKLLFAKCRHAMYNTMKRFQCDICGSWYAQSGILSRHKQSAHLKLRFPCSICGRTYTRKHSLHDHITARHPAEKSLTN</sequence>
<evidence type="ECO:0000259" key="3">
    <source>
        <dbReference type="PROSITE" id="PS50157"/>
    </source>
</evidence>
<feature type="region of interest" description="Disordered" evidence="2">
    <location>
        <begin position="188"/>
        <end position="276"/>
    </location>
</feature>
<dbReference type="AlphaFoldDB" id="A0AAD9NFE1"/>
<keyword evidence="1" id="KW-0863">Zinc-finger</keyword>
<organism evidence="4 5">
    <name type="scientific">Paralvinella palmiformis</name>
    <dbReference type="NCBI Taxonomy" id="53620"/>
    <lineage>
        <taxon>Eukaryota</taxon>
        <taxon>Metazoa</taxon>
        <taxon>Spiralia</taxon>
        <taxon>Lophotrochozoa</taxon>
        <taxon>Annelida</taxon>
        <taxon>Polychaeta</taxon>
        <taxon>Sedentaria</taxon>
        <taxon>Canalipalpata</taxon>
        <taxon>Terebellida</taxon>
        <taxon>Terebelliformia</taxon>
        <taxon>Alvinellidae</taxon>
        <taxon>Paralvinella</taxon>
    </lineage>
</organism>
<proteinExistence type="predicted"/>
<dbReference type="PROSITE" id="PS50157">
    <property type="entry name" value="ZINC_FINGER_C2H2_2"/>
    <property type="match status" value="2"/>
</dbReference>
<reference evidence="4" key="1">
    <citation type="journal article" date="2023" name="Mol. Biol. Evol.">
        <title>Third-Generation Sequencing Reveals the Adaptive Role of the Epigenome in Three Deep-Sea Polychaetes.</title>
        <authorList>
            <person name="Perez M."/>
            <person name="Aroh O."/>
            <person name="Sun Y."/>
            <person name="Lan Y."/>
            <person name="Juniper S.K."/>
            <person name="Young C.R."/>
            <person name="Angers B."/>
            <person name="Qian P.Y."/>
        </authorList>
    </citation>
    <scope>NUCLEOTIDE SEQUENCE</scope>
    <source>
        <strain evidence="4">P08H-3</strain>
    </source>
</reference>
<keyword evidence="1" id="KW-0862">Zinc</keyword>
<feature type="compositionally biased region" description="Basic and acidic residues" evidence="2">
    <location>
        <begin position="132"/>
        <end position="164"/>
    </location>
</feature>
<evidence type="ECO:0000313" key="4">
    <source>
        <dbReference type="EMBL" id="KAK2168232.1"/>
    </source>
</evidence>
<keyword evidence="5" id="KW-1185">Reference proteome</keyword>
<dbReference type="Gene3D" id="3.30.160.60">
    <property type="entry name" value="Classic Zinc Finger"/>
    <property type="match status" value="1"/>
</dbReference>
<evidence type="ECO:0000256" key="2">
    <source>
        <dbReference type="SAM" id="MobiDB-lite"/>
    </source>
</evidence>
<dbReference type="SMART" id="SM00355">
    <property type="entry name" value="ZnF_C2H2"/>
    <property type="match status" value="2"/>
</dbReference>
<dbReference type="InterPro" id="IPR036236">
    <property type="entry name" value="Znf_C2H2_sf"/>
</dbReference>
<feature type="domain" description="C2H2-type" evidence="3">
    <location>
        <begin position="351"/>
        <end position="379"/>
    </location>
</feature>
<comment type="caution">
    <text evidence="4">The sequence shown here is derived from an EMBL/GenBank/DDBJ whole genome shotgun (WGS) entry which is preliminary data.</text>
</comment>
<dbReference type="Proteomes" id="UP001208570">
    <property type="component" value="Unassembled WGS sequence"/>
</dbReference>
<feature type="compositionally biased region" description="Polar residues" evidence="2">
    <location>
        <begin position="190"/>
        <end position="218"/>
    </location>
</feature>
<name>A0AAD9NFE1_9ANNE</name>
<feature type="region of interest" description="Disordered" evidence="2">
    <location>
        <begin position="71"/>
        <end position="164"/>
    </location>
</feature>
<evidence type="ECO:0000256" key="1">
    <source>
        <dbReference type="PROSITE-ProRule" id="PRU00042"/>
    </source>
</evidence>
<dbReference type="InterPro" id="IPR013087">
    <property type="entry name" value="Znf_C2H2_type"/>
</dbReference>
<dbReference type="PROSITE" id="PS00028">
    <property type="entry name" value="ZINC_FINGER_C2H2_1"/>
    <property type="match status" value="2"/>
</dbReference>
<protein>
    <recommendedName>
        <fullName evidence="3">C2H2-type domain-containing protein</fullName>
    </recommendedName>
</protein>
<accession>A0AAD9NFE1</accession>